<reference evidence="1 2" key="1">
    <citation type="journal article" date="2015" name="Nature">
        <title>rRNA introns, odd ribosomes, and small enigmatic genomes across a large radiation of phyla.</title>
        <authorList>
            <person name="Brown C.T."/>
            <person name="Hug L.A."/>
            <person name="Thomas B.C."/>
            <person name="Sharon I."/>
            <person name="Castelle C.J."/>
            <person name="Singh A."/>
            <person name="Wilkins M.J."/>
            <person name="Williams K.H."/>
            <person name="Banfield J.F."/>
        </authorList>
    </citation>
    <scope>NUCLEOTIDE SEQUENCE [LARGE SCALE GENOMIC DNA]</scope>
</reference>
<dbReference type="InterPro" id="IPR002696">
    <property type="entry name" value="Membr_insert_effic_factor_YidD"/>
</dbReference>
<gene>
    <name evidence="1" type="ORF">UT84_C0034G0007</name>
</gene>
<dbReference type="Pfam" id="PF01809">
    <property type="entry name" value="YidD"/>
    <property type="match status" value="1"/>
</dbReference>
<dbReference type="PANTHER" id="PTHR33383">
    <property type="entry name" value="MEMBRANE PROTEIN INSERTION EFFICIENCY FACTOR-RELATED"/>
    <property type="match status" value="1"/>
</dbReference>
<proteinExistence type="predicted"/>
<name>A0A0G0R8D5_9BACT</name>
<dbReference type="PANTHER" id="PTHR33383:SF1">
    <property type="entry name" value="MEMBRANE PROTEIN INSERTION EFFICIENCY FACTOR-RELATED"/>
    <property type="match status" value="1"/>
</dbReference>
<evidence type="ECO:0008006" key="3">
    <source>
        <dbReference type="Google" id="ProtNLM"/>
    </source>
</evidence>
<dbReference type="Proteomes" id="UP000034531">
    <property type="component" value="Unassembled WGS sequence"/>
</dbReference>
<comment type="caution">
    <text evidence="1">The sequence shown here is derived from an EMBL/GenBank/DDBJ whole genome shotgun (WGS) entry which is preliminary data.</text>
</comment>
<dbReference type="NCBIfam" id="TIGR00278">
    <property type="entry name" value="membrane protein insertion efficiency factor YidD"/>
    <property type="match status" value="1"/>
</dbReference>
<evidence type="ECO:0000313" key="1">
    <source>
        <dbReference type="EMBL" id="KKR49009.1"/>
    </source>
</evidence>
<protein>
    <recommendedName>
        <fullName evidence="3">Membrane protein insertion efficiency factor</fullName>
    </recommendedName>
</protein>
<accession>A0A0G0R8D5</accession>
<sequence length="68" mass="7824">MIKVVNFLFVLYRLIFGTSVATCRFRPTCSAYAVDSIEKYGVLEGTWMTLKRLSSCHPFSKRPIYDPV</sequence>
<dbReference type="SMART" id="SM01234">
    <property type="entry name" value="Haemolytic"/>
    <property type="match status" value="1"/>
</dbReference>
<evidence type="ECO:0000313" key="2">
    <source>
        <dbReference type="Proteomes" id="UP000034531"/>
    </source>
</evidence>
<dbReference type="EMBL" id="LBYI01000034">
    <property type="protein sequence ID" value="KKR49009.1"/>
    <property type="molecule type" value="Genomic_DNA"/>
</dbReference>
<dbReference type="AlphaFoldDB" id="A0A0G0R8D5"/>
<organism evidence="1 2">
    <name type="scientific">Candidatus Curtissbacteria bacterium GW2011_GWA1_40_16</name>
    <dbReference type="NCBI Taxonomy" id="1618405"/>
    <lineage>
        <taxon>Bacteria</taxon>
        <taxon>Candidatus Curtissiibacteriota</taxon>
    </lineage>
</organism>